<feature type="repeat" description="ANK" evidence="7">
    <location>
        <begin position="407"/>
        <end position="439"/>
    </location>
</feature>
<evidence type="ECO:0000313" key="9">
    <source>
        <dbReference type="EMBL" id="CAF1363798.1"/>
    </source>
</evidence>
<dbReference type="Proteomes" id="UP000663829">
    <property type="component" value="Unassembled WGS sequence"/>
</dbReference>
<dbReference type="EMBL" id="CAJOBC010071644">
    <property type="protein sequence ID" value="CAF4244483.1"/>
    <property type="molecule type" value="Genomic_DNA"/>
</dbReference>
<dbReference type="PANTHER" id="PTHR24173">
    <property type="entry name" value="ANKYRIN REPEAT CONTAINING"/>
    <property type="match status" value="1"/>
</dbReference>
<feature type="repeat" description="ANK" evidence="7">
    <location>
        <begin position="296"/>
        <end position="328"/>
    </location>
</feature>
<comment type="pathway">
    <text evidence="1">Protein modification; protein ubiquitination.</text>
</comment>
<dbReference type="EMBL" id="CAJOBA010004101">
    <property type="protein sequence ID" value="CAF3702924.1"/>
    <property type="molecule type" value="Genomic_DNA"/>
</dbReference>
<evidence type="ECO:0000313" key="8">
    <source>
        <dbReference type="EMBL" id="CAF0925813.1"/>
    </source>
</evidence>
<dbReference type="InterPro" id="IPR003409">
    <property type="entry name" value="MORN"/>
</dbReference>
<dbReference type="Gene3D" id="1.25.40.20">
    <property type="entry name" value="Ankyrin repeat-containing domain"/>
    <property type="match status" value="1"/>
</dbReference>
<name>A0A815ID08_9BILA</name>
<comment type="caution">
    <text evidence="9">The sequence shown here is derived from an EMBL/GenBank/DDBJ whole genome shotgun (WGS) entry which is preliminary data.</text>
</comment>
<evidence type="ECO:0000313" key="10">
    <source>
        <dbReference type="EMBL" id="CAF3702924.1"/>
    </source>
</evidence>
<dbReference type="PROSITE" id="PS50297">
    <property type="entry name" value="ANK_REP_REGION"/>
    <property type="match status" value="3"/>
</dbReference>
<dbReference type="PROSITE" id="PS50088">
    <property type="entry name" value="ANK_REPEAT"/>
    <property type="match status" value="4"/>
</dbReference>
<reference evidence="9" key="1">
    <citation type="submission" date="2021-02" db="EMBL/GenBank/DDBJ databases">
        <authorList>
            <person name="Nowell W R."/>
        </authorList>
    </citation>
    <scope>NUCLEOTIDE SEQUENCE</scope>
</reference>
<proteinExistence type="inferred from homology"/>
<evidence type="ECO:0000256" key="5">
    <source>
        <dbReference type="ARBA" id="ARBA00038500"/>
    </source>
</evidence>
<dbReference type="SUPFAM" id="SSF48403">
    <property type="entry name" value="Ankyrin repeat"/>
    <property type="match status" value="1"/>
</dbReference>
<evidence type="ECO:0000256" key="4">
    <source>
        <dbReference type="ARBA" id="ARBA00023043"/>
    </source>
</evidence>
<dbReference type="Proteomes" id="UP000682733">
    <property type="component" value="Unassembled WGS sequence"/>
</dbReference>
<keyword evidence="2" id="KW-0677">Repeat</keyword>
<gene>
    <name evidence="9" type="ORF">GPM918_LOCUS31511</name>
    <name evidence="8" type="ORF">OVA965_LOCUS10874</name>
    <name evidence="11" type="ORF">SRO942_LOCUS32162</name>
    <name evidence="10" type="ORF">TMI583_LOCUS10870</name>
</gene>
<dbReference type="EMBL" id="CAJNOK010004099">
    <property type="protein sequence ID" value="CAF0925813.1"/>
    <property type="molecule type" value="Genomic_DNA"/>
</dbReference>
<sequence length="611" mass="69347">MTTFQLHEQLKAIKNNQSPLTDVRLFSVEVYTLIYDNNRYQYEGQLKNGLRHGEGRCIYRRSECIEWIGQWIDNMWHLGTVKWKSNVIDSGRWTGDNAKGSFNSNSGYSFHGEWVDPAILHGQGIDIQSDGTRYEGMFRYGYKCGYGEVTYADGSQYGGIWHAGKLCIKQLDMTELLTMMKQQTNEMRKSTLFSNTLHLIKTLKYFVHGQITHYTHYTEESYMLKMFLETIVDEVLPEYVNIFINDFVPYTKKYQWNILIIAARNGYYKVVKRLLQKFNVNIEIEASVDYDGLLVEGASPLWCAAASGYMNIVKLLMDHGAQVNHLTRNHSTPLMAACFDGNFDIVKYLVENGAILDIKNISHGHSSLMLASYTGCVAAVDYLLKKGANVNLIDKNGNGAVSVKHSAGLTPLMTAAIQSYSSIVDYLAESSATVESIEAYKLLATTYCNKSSEDLVKNVPSSIEAYQNHVECQTLQDVEKIRHNADALHMQCLIIQERILGIKSDTLYNSIRYSGAVYAAEKKYDRCILLWMRSNELLKGVNKCLGYDLKLFAQLLGEMIFNNVEVATKLLEYIVINCKQQLITVKMVSNDHNSNIHALLYMCTLIVKVTS</sequence>
<dbReference type="Pfam" id="PF02493">
    <property type="entry name" value="MORN"/>
    <property type="match status" value="2"/>
</dbReference>
<evidence type="ECO:0000313" key="11">
    <source>
        <dbReference type="EMBL" id="CAF4244483.1"/>
    </source>
</evidence>
<dbReference type="PANTHER" id="PTHR24173:SF78">
    <property type="entry name" value="PROTEIN FEM-1 HOMOLOG B"/>
    <property type="match status" value="1"/>
</dbReference>
<dbReference type="EMBL" id="CAJNOQ010015557">
    <property type="protein sequence ID" value="CAF1363798.1"/>
    <property type="molecule type" value="Genomic_DNA"/>
</dbReference>
<dbReference type="AlphaFoldDB" id="A0A815ID08"/>
<dbReference type="Gene3D" id="2.20.110.10">
    <property type="entry name" value="Histone H3 K4-specific methyltransferase SET7/9 N-terminal domain"/>
    <property type="match status" value="1"/>
</dbReference>
<evidence type="ECO:0000313" key="12">
    <source>
        <dbReference type="Proteomes" id="UP000663829"/>
    </source>
</evidence>
<comment type="similarity">
    <text evidence="5">Belongs to the fem-1 family.</text>
</comment>
<evidence type="ECO:0000256" key="2">
    <source>
        <dbReference type="ARBA" id="ARBA00022737"/>
    </source>
</evidence>
<dbReference type="SUPFAM" id="SSF82185">
    <property type="entry name" value="Histone H3 K4-specific methyltransferase SET7/9 N-terminal domain"/>
    <property type="match status" value="1"/>
</dbReference>
<dbReference type="InterPro" id="IPR002110">
    <property type="entry name" value="Ankyrin_rpt"/>
</dbReference>
<keyword evidence="12" id="KW-1185">Reference proteome</keyword>
<evidence type="ECO:0000256" key="1">
    <source>
        <dbReference type="ARBA" id="ARBA00004906"/>
    </source>
</evidence>
<dbReference type="InterPro" id="IPR036770">
    <property type="entry name" value="Ankyrin_rpt-contain_sf"/>
</dbReference>
<dbReference type="GO" id="GO:0005737">
    <property type="term" value="C:cytoplasm"/>
    <property type="evidence" value="ECO:0007669"/>
    <property type="project" value="UniProtKB-SubCell"/>
</dbReference>
<dbReference type="Proteomes" id="UP000677228">
    <property type="component" value="Unassembled WGS sequence"/>
</dbReference>
<keyword evidence="4 7" id="KW-0040">ANK repeat</keyword>
<dbReference type="SMART" id="SM00248">
    <property type="entry name" value="ANK"/>
    <property type="match status" value="5"/>
</dbReference>
<dbReference type="OrthoDB" id="539213at2759"/>
<dbReference type="Proteomes" id="UP000681722">
    <property type="component" value="Unassembled WGS sequence"/>
</dbReference>
<evidence type="ECO:0000256" key="7">
    <source>
        <dbReference type="PROSITE-ProRule" id="PRU00023"/>
    </source>
</evidence>
<organism evidence="9 12">
    <name type="scientific">Didymodactylos carnosus</name>
    <dbReference type="NCBI Taxonomy" id="1234261"/>
    <lineage>
        <taxon>Eukaryota</taxon>
        <taxon>Metazoa</taxon>
        <taxon>Spiralia</taxon>
        <taxon>Gnathifera</taxon>
        <taxon>Rotifera</taxon>
        <taxon>Eurotatoria</taxon>
        <taxon>Bdelloidea</taxon>
        <taxon>Philodinida</taxon>
        <taxon>Philodinidae</taxon>
        <taxon>Didymodactylos</taxon>
    </lineage>
</organism>
<feature type="repeat" description="ANK" evidence="7">
    <location>
        <begin position="363"/>
        <end position="395"/>
    </location>
</feature>
<evidence type="ECO:0000256" key="3">
    <source>
        <dbReference type="ARBA" id="ARBA00022786"/>
    </source>
</evidence>
<feature type="repeat" description="ANK" evidence="7">
    <location>
        <begin position="329"/>
        <end position="361"/>
    </location>
</feature>
<protein>
    <recommendedName>
        <fullName evidence="6">Protein fem-1 homolog B</fullName>
    </recommendedName>
</protein>
<dbReference type="Pfam" id="PF12796">
    <property type="entry name" value="Ank_2"/>
    <property type="match status" value="1"/>
</dbReference>
<evidence type="ECO:0000256" key="6">
    <source>
        <dbReference type="ARBA" id="ARBA00072197"/>
    </source>
</evidence>
<accession>A0A815ID08</accession>
<keyword evidence="3" id="KW-0833">Ubl conjugation pathway</keyword>
<dbReference type="SMART" id="SM00698">
    <property type="entry name" value="MORN"/>
    <property type="match status" value="2"/>
</dbReference>
<dbReference type="Pfam" id="PF00023">
    <property type="entry name" value="Ank"/>
    <property type="match status" value="1"/>
</dbReference>